<keyword evidence="2" id="KW-1185">Reference proteome</keyword>
<protein>
    <submittedName>
        <fullName evidence="1">Uncharacterized protein</fullName>
    </submittedName>
</protein>
<evidence type="ECO:0000313" key="2">
    <source>
        <dbReference type="Proteomes" id="UP001367676"/>
    </source>
</evidence>
<evidence type="ECO:0000313" key="1">
    <source>
        <dbReference type="EMBL" id="KAK7600824.1"/>
    </source>
</evidence>
<proteinExistence type="predicted"/>
<comment type="caution">
    <text evidence="1">The sequence shown here is derived from an EMBL/GenBank/DDBJ whole genome shotgun (WGS) entry which is preliminary data.</text>
</comment>
<accession>A0AAN9TY57</accession>
<name>A0AAN9TY57_9HEMI</name>
<reference evidence="1 2" key="1">
    <citation type="submission" date="2024-03" db="EMBL/GenBank/DDBJ databases">
        <title>Adaptation during the transition from Ophiocordyceps entomopathogen to insect associate is accompanied by gene loss and intensified selection.</title>
        <authorList>
            <person name="Ward C.M."/>
            <person name="Onetto C.A."/>
            <person name="Borneman A.R."/>
        </authorList>
    </citation>
    <scope>NUCLEOTIDE SEQUENCE [LARGE SCALE GENOMIC DNA]</scope>
    <source>
        <strain evidence="1">AWRI1</strain>
        <tissue evidence="1">Single Adult Female</tissue>
    </source>
</reference>
<gene>
    <name evidence="1" type="ORF">V9T40_008265</name>
</gene>
<dbReference type="AlphaFoldDB" id="A0AAN9TY57"/>
<dbReference type="Proteomes" id="UP001367676">
    <property type="component" value="Unassembled WGS sequence"/>
</dbReference>
<sequence length="70" mass="7704">MRSGCVGGCGGHYGSGLKARPRLIRDARGRQCAEFRNVIEERLSRFEPVGRGRGRDAMAIELIKNWSANG</sequence>
<dbReference type="EMBL" id="JBBCAQ010000010">
    <property type="protein sequence ID" value="KAK7600824.1"/>
    <property type="molecule type" value="Genomic_DNA"/>
</dbReference>
<organism evidence="1 2">
    <name type="scientific">Parthenolecanium corni</name>
    <dbReference type="NCBI Taxonomy" id="536013"/>
    <lineage>
        <taxon>Eukaryota</taxon>
        <taxon>Metazoa</taxon>
        <taxon>Ecdysozoa</taxon>
        <taxon>Arthropoda</taxon>
        <taxon>Hexapoda</taxon>
        <taxon>Insecta</taxon>
        <taxon>Pterygota</taxon>
        <taxon>Neoptera</taxon>
        <taxon>Paraneoptera</taxon>
        <taxon>Hemiptera</taxon>
        <taxon>Sternorrhyncha</taxon>
        <taxon>Coccoidea</taxon>
        <taxon>Coccidae</taxon>
        <taxon>Parthenolecanium</taxon>
    </lineage>
</organism>